<evidence type="ECO:0008006" key="3">
    <source>
        <dbReference type="Google" id="ProtNLM"/>
    </source>
</evidence>
<proteinExistence type="predicted"/>
<reference evidence="2" key="1">
    <citation type="submission" date="2016-10" db="EMBL/GenBank/DDBJ databases">
        <title>Sequence of Gallionella enrichment culture.</title>
        <authorList>
            <person name="Poehlein A."/>
            <person name="Muehling M."/>
            <person name="Daniel R."/>
        </authorList>
    </citation>
    <scope>NUCLEOTIDE SEQUENCE</scope>
</reference>
<gene>
    <name evidence="2" type="ORF">GALL_54540</name>
</gene>
<evidence type="ECO:0000313" key="2">
    <source>
        <dbReference type="EMBL" id="OIR13635.1"/>
    </source>
</evidence>
<evidence type="ECO:0000256" key="1">
    <source>
        <dbReference type="SAM" id="MobiDB-lite"/>
    </source>
</evidence>
<feature type="compositionally biased region" description="Low complexity" evidence="1">
    <location>
        <begin position="121"/>
        <end position="136"/>
    </location>
</feature>
<accession>A0A1J5T0B9</accession>
<feature type="compositionally biased region" description="Polar residues" evidence="1">
    <location>
        <begin position="151"/>
        <end position="162"/>
    </location>
</feature>
<sequence>MKIHLALCVLFVGILGACYRQARSFPGCWRFTELSHGRYRFEVGSLGPDGFTPYTSEVFEYSGQLHQRSELRPVLGKALFPLSLWTGLGSSRGFRRSKEVWVINGVPYVAIEHSASAAFGPSFQDSSSGRRSSTTPPASPPPSSTDSFTALTPSSATANPTT</sequence>
<name>A0A1J5T0B9_9ZZZZ</name>
<organism evidence="2">
    <name type="scientific">mine drainage metagenome</name>
    <dbReference type="NCBI Taxonomy" id="410659"/>
    <lineage>
        <taxon>unclassified sequences</taxon>
        <taxon>metagenomes</taxon>
        <taxon>ecological metagenomes</taxon>
    </lineage>
</organism>
<comment type="caution">
    <text evidence="2">The sequence shown here is derived from an EMBL/GenBank/DDBJ whole genome shotgun (WGS) entry which is preliminary data.</text>
</comment>
<protein>
    <recommendedName>
        <fullName evidence="3">Lipoprotein</fullName>
    </recommendedName>
</protein>
<dbReference type="AlphaFoldDB" id="A0A1J5T0B9"/>
<dbReference type="EMBL" id="MLJW01000014">
    <property type="protein sequence ID" value="OIR13635.1"/>
    <property type="molecule type" value="Genomic_DNA"/>
</dbReference>
<dbReference type="PROSITE" id="PS51257">
    <property type="entry name" value="PROKAR_LIPOPROTEIN"/>
    <property type="match status" value="1"/>
</dbReference>
<feature type="region of interest" description="Disordered" evidence="1">
    <location>
        <begin position="121"/>
        <end position="162"/>
    </location>
</feature>